<dbReference type="EMBL" id="UYWY01003858">
    <property type="protein sequence ID" value="VDM28910.1"/>
    <property type="molecule type" value="Genomic_DNA"/>
</dbReference>
<evidence type="ECO:0000256" key="1">
    <source>
        <dbReference type="SAM" id="MobiDB-lite"/>
    </source>
</evidence>
<feature type="compositionally biased region" description="Polar residues" evidence="1">
    <location>
        <begin position="97"/>
        <end position="111"/>
    </location>
</feature>
<accession>A0A183U3X4</accession>
<dbReference type="AlphaFoldDB" id="A0A183U3X4"/>
<protein>
    <submittedName>
        <fullName evidence="2 4">Uncharacterized protein</fullName>
    </submittedName>
</protein>
<evidence type="ECO:0000313" key="3">
    <source>
        <dbReference type="Proteomes" id="UP000050794"/>
    </source>
</evidence>
<feature type="region of interest" description="Disordered" evidence="1">
    <location>
        <begin position="131"/>
        <end position="156"/>
    </location>
</feature>
<dbReference type="Proteomes" id="UP000050794">
    <property type="component" value="Unassembled WGS sequence"/>
</dbReference>
<reference evidence="4" key="1">
    <citation type="submission" date="2016-06" db="UniProtKB">
        <authorList>
            <consortium name="WormBaseParasite"/>
        </authorList>
    </citation>
    <scope>IDENTIFICATION</scope>
</reference>
<keyword evidence="3" id="KW-1185">Reference proteome</keyword>
<evidence type="ECO:0000313" key="2">
    <source>
        <dbReference type="EMBL" id="VDM28910.1"/>
    </source>
</evidence>
<sequence length="183" mass="19333">MIVLTGLGTPGGQLAGDFLGKQPGIEPRYALKRLHGDSHFRDQPLLIGSGFTPVDEFGPSSHWRRSLEMSEAVSTNQASSQTSPVHMISSLNMASSSCMATSGPLSSPQNDVDSRSELDSVEEQLSNLTVCNSKNPKTPAENTELGDTVNPAGSAAKQPGLATRAVFVKGQLDPALRQLNMVA</sequence>
<gene>
    <name evidence="2" type="ORF">TCNE_LOCUS3193</name>
</gene>
<evidence type="ECO:0000313" key="4">
    <source>
        <dbReference type="WBParaSite" id="TCNE_0000319401-mRNA-1"/>
    </source>
</evidence>
<proteinExistence type="predicted"/>
<feature type="region of interest" description="Disordered" evidence="1">
    <location>
        <begin position="97"/>
        <end position="118"/>
    </location>
</feature>
<organism evidence="3 4">
    <name type="scientific">Toxocara canis</name>
    <name type="common">Canine roundworm</name>
    <dbReference type="NCBI Taxonomy" id="6265"/>
    <lineage>
        <taxon>Eukaryota</taxon>
        <taxon>Metazoa</taxon>
        <taxon>Ecdysozoa</taxon>
        <taxon>Nematoda</taxon>
        <taxon>Chromadorea</taxon>
        <taxon>Rhabditida</taxon>
        <taxon>Spirurina</taxon>
        <taxon>Ascaridomorpha</taxon>
        <taxon>Ascaridoidea</taxon>
        <taxon>Toxocaridae</taxon>
        <taxon>Toxocara</taxon>
    </lineage>
</organism>
<dbReference type="WBParaSite" id="TCNE_0000319401-mRNA-1">
    <property type="protein sequence ID" value="TCNE_0000319401-mRNA-1"/>
    <property type="gene ID" value="TCNE_0000319401"/>
</dbReference>
<reference evidence="2 3" key="2">
    <citation type="submission" date="2018-11" db="EMBL/GenBank/DDBJ databases">
        <authorList>
            <consortium name="Pathogen Informatics"/>
        </authorList>
    </citation>
    <scope>NUCLEOTIDE SEQUENCE [LARGE SCALE GENOMIC DNA]</scope>
</reference>
<name>A0A183U3X4_TOXCA</name>